<dbReference type="GO" id="GO:0031169">
    <property type="term" value="P:ferrichrome biosynthetic process"/>
    <property type="evidence" value="ECO:0007669"/>
    <property type="project" value="UniProtKB-ARBA"/>
</dbReference>
<dbReference type="EnsemblFungi" id="EJT74783">
    <property type="protein sequence ID" value="EJT74783"/>
    <property type="gene ID" value="GGTG_08621"/>
</dbReference>
<proteinExistence type="inferred from homology"/>
<protein>
    <submittedName>
        <fullName evidence="8">Gramicidin S synthetase 1</fullName>
    </submittedName>
</protein>
<dbReference type="SUPFAM" id="SSF47336">
    <property type="entry name" value="ACP-like"/>
    <property type="match status" value="5"/>
</dbReference>
<dbReference type="NCBIfam" id="NF003417">
    <property type="entry name" value="PRK04813.1"/>
    <property type="match status" value="3"/>
</dbReference>
<reference evidence="9" key="4">
    <citation type="journal article" date="2015" name="G3 (Bethesda)">
        <title>Genome sequences of three phytopathogenic species of the Magnaporthaceae family of fungi.</title>
        <authorList>
            <person name="Okagaki L.H."/>
            <person name="Nunes C.C."/>
            <person name="Sailsbery J."/>
            <person name="Clay B."/>
            <person name="Brown D."/>
            <person name="John T."/>
            <person name="Oh Y."/>
            <person name="Young N."/>
            <person name="Fitzgerald M."/>
            <person name="Haas B.J."/>
            <person name="Zeng Q."/>
            <person name="Young S."/>
            <person name="Adiconis X."/>
            <person name="Fan L."/>
            <person name="Levin J.Z."/>
            <person name="Mitchell T.K."/>
            <person name="Okubara P.A."/>
            <person name="Farman M.L."/>
            <person name="Kohn L.M."/>
            <person name="Birren B."/>
            <person name="Ma L.-J."/>
            <person name="Dean R.A."/>
        </authorList>
    </citation>
    <scope>NUCLEOTIDE SEQUENCE</scope>
    <source>
        <strain evidence="9">R3-111a-1</strain>
    </source>
</reference>
<dbReference type="RefSeq" id="XP_009224727.1">
    <property type="nucleotide sequence ID" value="XM_009226463.1"/>
</dbReference>
<feature type="compositionally biased region" description="Polar residues" evidence="6">
    <location>
        <begin position="3972"/>
        <end position="3984"/>
    </location>
</feature>
<dbReference type="GeneID" id="20349079"/>
<organism evidence="8">
    <name type="scientific">Gaeumannomyces tritici (strain R3-111a-1)</name>
    <name type="common">Wheat and barley take-all root rot fungus</name>
    <name type="synonym">Gaeumannomyces graminis var. tritici</name>
    <dbReference type="NCBI Taxonomy" id="644352"/>
    <lineage>
        <taxon>Eukaryota</taxon>
        <taxon>Fungi</taxon>
        <taxon>Dikarya</taxon>
        <taxon>Ascomycota</taxon>
        <taxon>Pezizomycotina</taxon>
        <taxon>Sordariomycetes</taxon>
        <taxon>Sordariomycetidae</taxon>
        <taxon>Magnaporthales</taxon>
        <taxon>Magnaporthaceae</taxon>
        <taxon>Gaeumannomyces</taxon>
    </lineage>
</organism>
<dbReference type="InterPro" id="IPR023213">
    <property type="entry name" value="CAT-like_dom_sf"/>
</dbReference>
<feature type="domain" description="Carrier" evidence="7">
    <location>
        <begin position="4485"/>
        <end position="4559"/>
    </location>
</feature>
<dbReference type="VEuPathDB" id="FungiDB:GGTG_08621"/>
<dbReference type="SMART" id="SM01294">
    <property type="entry name" value="PKS_PP_betabranch"/>
    <property type="match status" value="1"/>
</dbReference>
<dbReference type="SUPFAM" id="SSF56801">
    <property type="entry name" value="Acetyl-CoA synthetase-like"/>
    <property type="match status" value="3"/>
</dbReference>
<dbReference type="Gene3D" id="3.30.559.10">
    <property type="entry name" value="Chloramphenicol acetyltransferase-like domain"/>
    <property type="match status" value="6"/>
</dbReference>
<evidence type="ECO:0000256" key="6">
    <source>
        <dbReference type="SAM" id="MobiDB-lite"/>
    </source>
</evidence>
<dbReference type="InterPro" id="IPR009081">
    <property type="entry name" value="PP-bd_ACP"/>
</dbReference>
<dbReference type="InterPro" id="IPR006162">
    <property type="entry name" value="Ppantetheine_attach_site"/>
</dbReference>
<feature type="region of interest" description="Disordered" evidence="6">
    <location>
        <begin position="3865"/>
        <end position="3885"/>
    </location>
</feature>
<reference evidence="8" key="2">
    <citation type="submission" date="2010-07" db="EMBL/GenBank/DDBJ databases">
        <authorList>
            <consortium name="The Broad Institute Genome Sequencing Platform"/>
            <consortium name="Broad Institute Genome Sequencing Center for Infectious Disease"/>
            <person name="Ma L.-J."/>
            <person name="Dead R."/>
            <person name="Young S."/>
            <person name="Zeng Q."/>
            <person name="Koehrsen M."/>
            <person name="Alvarado L."/>
            <person name="Berlin A."/>
            <person name="Chapman S.B."/>
            <person name="Chen Z."/>
            <person name="Freedman E."/>
            <person name="Gellesch M."/>
            <person name="Goldberg J."/>
            <person name="Griggs A."/>
            <person name="Gujja S."/>
            <person name="Heilman E.R."/>
            <person name="Heiman D."/>
            <person name="Hepburn T."/>
            <person name="Howarth C."/>
            <person name="Jen D."/>
            <person name="Larson L."/>
            <person name="Mehta T."/>
            <person name="Neiman D."/>
            <person name="Pearson M."/>
            <person name="Roberts A."/>
            <person name="Saif S."/>
            <person name="Shea T."/>
            <person name="Shenoy N."/>
            <person name="Sisk P."/>
            <person name="Stolte C."/>
            <person name="Sykes S."/>
            <person name="Walk T."/>
            <person name="White J."/>
            <person name="Yandava C."/>
            <person name="Haas B."/>
            <person name="Nusbaum C."/>
            <person name="Birren B."/>
        </authorList>
    </citation>
    <scope>NUCLEOTIDE SEQUENCE</scope>
    <source>
        <strain evidence="8">R3-111a-1</strain>
    </source>
</reference>
<feature type="domain" description="Carrier" evidence="7">
    <location>
        <begin position="1659"/>
        <end position="1736"/>
    </location>
</feature>
<comment type="similarity">
    <text evidence="5">Belongs to the NRP synthetase family.</text>
</comment>
<dbReference type="PROSITE" id="PS00012">
    <property type="entry name" value="PHOSPHOPANTETHEINE"/>
    <property type="match status" value="5"/>
</dbReference>
<dbReference type="FunFam" id="3.40.50.12780:FF:000024">
    <property type="entry name" value="Nonribosomal siderophore peptide synthase SidC"/>
    <property type="match status" value="2"/>
</dbReference>
<dbReference type="SMART" id="SM00823">
    <property type="entry name" value="PKS_PP"/>
    <property type="match status" value="6"/>
</dbReference>
<dbReference type="Pfam" id="PF00550">
    <property type="entry name" value="PP-binding"/>
    <property type="match status" value="6"/>
</dbReference>
<dbReference type="GO" id="GO:0010106">
    <property type="term" value="P:cellular response to iron ion starvation"/>
    <property type="evidence" value="ECO:0007669"/>
    <property type="project" value="UniProtKB-ARBA"/>
</dbReference>
<dbReference type="InterPro" id="IPR020806">
    <property type="entry name" value="PKS_PP-bd"/>
</dbReference>
<dbReference type="Pfam" id="PF00668">
    <property type="entry name" value="Condensation"/>
    <property type="match status" value="6"/>
</dbReference>
<dbReference type="FunFam" id="3.30.300.30:FF:000015">
    <property type="entry name" value="Nonribosomal peptide synthase SidD"/>
    <property type="match status" value="1"/>
</dbReference>
<evidence type="ECO:0000256" key="4">
    <source>
        <dbReference type="ARBA" id="ARBA00022598"/>
    </source>
</evidence>
<feature type="region of interest" description="Disordered" evidence="6">
    <location>
        <begin position="3966"/>
        <end position="3986"/>
    </location>
</feature>
<name>J3P535_GAET3</name>
<evidence type="ECO:0000313" key="8">
    <source>
        <dbReference type="EMBL" id="EJT74783.1"/>
    </source>
</evidence>
<dbReference type="GO" id="GO:0043041">
    <property type="term" value="P:amino acid activation for nonribosomal peptide biosynthetic process"/>
    <property type="evidence" value="ECO:0007669"/>
    <property type="project" value="TreeGrafter"/>
</dbReference>
<dbReference type="PROSITE" id="PS00455">
    <property type="entry name" value="AMP_BINDING"/>
    <property type="match status" value="2"/>
</dbReference>
<dbReference type="Gene3D" id="3.30.300.30">
    <property type="match status" value="3"/>
</dbReference>
<comment type="pathway">
    <text evidence="1">Siderophore biosynthesis.</text>
</comment>
<dbReference type="PROSITE" id="PS50075">
    <property type="entry name" value="CARRIER"/>
    <property type="match status" value="5"/>
</dbReference>
<sequence length="5077" mass="554664">MASEITAGLREETALSILNPTPTRLPGPALLHHLLKLELRQQDTAIHYLSSSWDKTSLTYGELHRRAEVLASRISSTLCQISGENNLQPETNHLIIPVLVPQCPELYVSLLAVLKAGGAFCPLNLDAPPDRVQFILGDISARLVLTTTELSQKVPSEESNVIVIAVDAPEEAGPGDEACPTPTPRRDARASDLAYVMYTSGSTGTPKGVGISHDAVTQSLLAHDQHIPSFSRFLQFAAPTFDVSVFEIFFPLFRGATLVCADRRLMLDDLPAVLRVMDVDGCELTPTVAGSLLRKRDSASSLKLLLTIGEMLTGPVVEEFGGVEHGAESMLWAMYGPTEAAIHCTLQPAFDANSTINNIGVPLATVSTYVLSIPDESPQVDTSPQAMPHDPVILPVGEMGELAVGGFQLAEGYINRPEQTAAAFIETISYGRLYRTGDKARLRPDGILECFGRISEGQVKLRGQRIELGEIEAVVLRVDGCHGAVAGVVEGRVLVVFCEMDSPDTDRHWAEDKVMEACSCWLPRFMHPNDVVVFGNLPRLASGKVDRKRLISEYQSSRDSAKTMLPPGPTCTDPLEADLCNTAEKVLGKAISPLDNLASLGLDSLLSIQLASLLRQSGLAISTIDVLESRTISHLCSRIRRARKDQESSSEVLLEHINVELELEYVLEQAPSLLPDQEQIEVVLPCTPLQVSMLAETARNPEAYCNWIELEFPTDCHENQILAAFEHLSQRNEILRAGFVHLLNGRFVQVVWRNLPLPQQAEDDASVPHRNPQDNMPLDGHDIHRPLKLRLVRRDGCLRMLIAIHHALYDGWSMDMMLLDLEVLLRGQEPAPRPQFRAVSQFYASDAYAHASDEARAFWAQQLLGFQPSPFPLLVSATSEGSSTTLSQTYTIDIEPGYLEGMARHIECSPQAVFQASLVWLWGAILGADDIVIGTVTSGRTIPIMGVEDIVGPCLASVPLRAKLGEVRTLKGLVGYLQSASRALIPHCILPLSEVKKSADIPLTQSLYDVLFVYQESLASRRQGERSLVREVAHQDYLESKLLVEIEPSVHQFSCRITYHTGFVPSDYVSGFAEQFCFILNHLIHNIDAQVTSLRDAFPDTLLSQHNTPPRALEGNADLASLVEGTAARFPEKPAVCFADAIPTDGEAQTRTLSYSDLNMTANTIGRLIQSFGVEVGAPVAIVMEKSVDLYAGILGILKAGCAYLPLLPSTPPQRIDTILRQAGVQICLTDTATSQSLQSLGNNLHVINIMKSNLEALSSENLGVAPDSTRVANIIYTSGSTGTPKGVCVTQLNIASNLDVLSRIYPLSSRGASRMLQSCSQAFDVSVFEIFFAWKTGMCLCSATNDMLFVDLEHAIRALQITHLSMTPTVASLVDPQNVPTVEFLVTSGEPMTEQVAEKWTGLLYQGYGPSETTNICTVKKMSPGDPIRHLGHGFENTSSFVLYKDGTSELVPHGCMGELCFGGDQVVKGYLGMPELTSQKFIEHPSHGRLYRTGDLGRMLPDGSLVTIGRMDDQIKLRGQRIETKEVDSVVRESGKVTSVLTMIVARSDSEVDQLATFYVPAASCSVDVSATQHRKSRIFINAASPLLAVNETIFRLLASSLAAYMVPSYLIPVSSIPTTPSGKVDKGLLRQLFENLSQPTLELASAGAGDSHDDGESWSELETTLAKTIADALGVDAHHVRKWSPLSSIGLDSISAITVARRLRTSMGLKLSISQVLQSACVARLAHLAHEAVSPTDESASSHHADITFFTDSFVAEIQGRLGDRRVEAILPCTPLQAGMLAMSSGSSNSSYLNQMVFKLSVPGKGMQKCWEALVSRHAILRTCFLATEMATHPIIQVALKDWAPKWQVFDLSADQAALDECLRACELTLAPAIDSMEPPVSFALARSHDAEYFIFTCHHALYDGVAVGRLLQEAEWLLELGDQKPLPPPPRYEHFLREMLALPEDSDAFWKDQLDGFLPRSLPSPGAHVRHDQSLPENLDLGVPLDEINGRLKDMGVSLLAMCQSSWAVCLSILLGQADVCFGNVVSGRSVAIDGIENLVAPCFNTIPVRADVSNARHHVDLARSLQKSGIEALRYQFTPLRQLQSMHAGAGSSTRLFDTMLLLQRPPRPLDNNIWVLNRDDGTMDVPLVCELIPDPQSNLLQVKLHHDSSQISASLVFFVFGLFSHAFRTALAYPSSPILARASLPNELSRMMHSLELRQDTSAAASVSPVYQTPQSEEWTSTESVVRGVLSTISSTAEAVIGKHTTIYQLGLDSISAVQIAAALRKRQFQVSATDVMEHPTCHRLAVFVDSATSNDAAGLPVYDLHAFQAECHGQLARDPAYRHASAAIFPCTPLQHGMLTEFINSNGHNYFNFLRLDISNSGATPGSILESWKRVVSSHEILRVGFFAVDHKDASFAMVGRSDVDAILVAQIDVVADGDTGAFDMERWRSDARKGVRDELGRPPWRLALVEDDQGIIQIHLAIHHVLYDAHSLNAILEDFAAASGGTDVHPSRNSRIAATISDIMAQSMNNKSEAQDFWKSLSSRAVVNRFPVMTPLRVEQRAICVEKTVGSFPFSGIEGAAKLSGVSVQALIQAAWSRILCSYLGEPSVVFGVVLSGRNTDATQSAAFPCITTLPVISENRASNRELLQQMMAYNTRLHRHQQVPLAQIQGWLGLPDTRLFDTLLVYQKFEDRATPSGEQSWRIVDDTAAVDYPISLEIEPCGDLLHHQLAFYNDVIPRDQATLLLKQFDSALAHLAFHPDAQEDDLWPSAPSLFSTTPASNPELPSEIVFLHQFVERMALSSPERAALEFVSSFKPDGEPMRRTWSYEELEANGNRIANLLEPHTQTGGIVAVCFDKCPEAYFSILGILKAGCAFVALDPGAPPARRQFILEDSGATALLTDTDRSAALDFVASVPVITVDEQVLDALSPDPLHERQIQLSPNDRCYCLYTSGTTGTPKGCEITHENAVQAMLAFQELFSGHWDEDSKWLQFASFHFDVSVLEQYWSWGVGITLVAAPRDLILEDLVAMISRLEITHIDLTPSLARLVHPDEVPSLCRGVFITGGEQLKQEILDVWGDAGVIYNAYGPTEATIGVTTYQRVPRTGRSTNIGRQFSNVGSYIFKPGTEIPVLRGAVGELCVSGKLVGKGYLNRDDLTRERFPSLAGFGEERVYRTGDLVRILHDGCFDFLGRADDQVKLRGQRLEIGEINHSIRAGVPQLEDVATLVIRDEKKYKDLLVTFVVSKNLATAGSGRGETLRPVTTADDGIGGSTLARDVQAACRTRLPGYMVPTYIVQLPFIPLSSNNKAEVKQLRELFNSLTPEDLMAASAAGPRASSALDGGVAQKVVAALRAMHLLDGSQSPSAETSIFELGIDSISVLRFSRALKRGGLDQATPALILKHPVIGDLVHALQTDSVSRDAGAALEARQLVEACQHRNRAQACRALGVASDQIEYIAPCSALQHGMISISKNEESTGAYFNVFTFELHETVDVFRLKDSWQTIVDSFSILRTRFLASTEGFIQVALKEVALPWAEIDVEEVQQNETGQGVLQSLQNRWIQLNSKDVIVPMELHLVKLPAQQRVLLKLHIFHGLYDANSLGMIIAKVAALYLGTEPIESRTTFIDALIHGPLRNFSYTKSFWESHLLGAELVPLPQLCPTPATSVTSASLSLDFHVLEPARQQLNVTHSAVVQALWLSVLCARIQSSMTIGVVLFGRAIDVENAEHVVGPLFNTLPFHLPDAANCQTWADLVEYCHNFNTSTLPFQHTPLRDIQKWCSGGRPLFDTLFSCQRESLPSAAITGGLWTEVPPEDLTPDYPLAFEATLTRGNRLELLLVAQAGVADNGTLASMLDDFHQAMLQMEQSVEGQWSARPRPGVVGTGLRPSNAPPKQSTDSHTAHAVPFIWTDAALILRSEMASLAGVAPGDISDTTRLLELGLDSIDIIKLSARLKKQGLVLTNSQLVKGQTIKAFVDILGQPAGGDGRNPTSNSTEQSHPSRTAALRSRIQDIPGALDADMVEAVLPPTPLQDAMVADTLDSGFRRYYNHDVLEIPPGVELSRLHEAWQTVMDGSPVLRTVFVQVDDTDLDFAFCQVVLREMKLHWEVRELHTTAEIQGEIEQLRQRAESSAGMANLLQLTPIQVGKQNFLILSIAHALYDGWSLDLLHRDVRDAYAGRFKPRPPYVDYLDHMLLSATAEANDFWVDSLTGATPTSIQPQKLQVGSVKQRDQLQSSPILVHRLERESTVAAADLLSFCRRQAASPQVAGQVCWAAVLSRRTQSLDVTFGSVLSGRETEAAEALLFPTMNTVAVRTVLHGTVGTLLRYVQENMAGINQFQHFPLRKAQRLGGAGGTGEALFNTLFIMQKRRVDEADDNEDMIMRSVDGSSSVEYPVCVEMEIVGSQKVVWRTACDDYFLSRRETAELLGELDSVLRFLLRSSHDTSIFTSTVASAAGGASASSEVSVCGLPPFHLRTRNSSSSATEFSAQTDTSTLVEDQHWTPLEETIRDVLARVSGATDPSSVKKTYNVYHLGLDSISAIKVASLLHKRGVELRVPELLGAESLEEMATIASGRAASQSSYSQISTHPEPVAAAPEGAKVYEEAASQAMLDRISHLDLVQNAGLRLEDIQNVLPASAMQVHMISAWQKSGGEVFFPEFRYQLSGVADDFSADELAAAWRSLVHQTPMLRTVFLPTGVPDAPFIQVVLDPAAPYCLRTYGDVSAPDGGSRGETSPDYPIQPLVHLAANKDSVGTGRNWTLSLKILHALYDGFSLPAIMTRFEELLARSNEGKLLLLQHVPKSDVAGEWASRLAQQVSRPTMDARRAFWTDYLREAASTPFAAPSPTLTSGPDIDRTRVSKFTPQAIGDASLLREACASKGVSIQSAFLAAVWRMLQRDERTDVVFGVYLANRQWHDQDGRDEGEQDPLASYPTLALLPLRVRCGAGADLITAARAIQQDLGSIMSDPANTSVGLWEIEEWAGIRVDCFVNFLGRPFAERAGATEGVRLGQLHFSDETQPPLPASAPFGTKPCGQLILENNVVREAFPDTIDIEAALGHEGGLDIGVFGPSSMLGGDRGAEDLISMLTEYLALEA</sequence>
<dbReference type="Gene3D" id="3.40.50.12780">
    <property type="entry name" value="N-terminal domain of ligase-like"/>
    <property type="match status" value="3"/>
</dbReference>
<dbReference type="CDD" id="cd05918">
    <property type="entry name" value="A_NRPS_SidN3_like"/>
    <property type="match status" value="2"/>
</dbReference>
<accession>J3P535</accession>
<evidence type="ECO:0000313" key="10">
    <source>
        <dbReference type="Proteomes" id="UP000006039"/>
    </source>
</evidence>
<evidence type="ECO:0000259" key="7">
    <source>
        <dbReference type="PROSITE" id="PS50075"/>
    </source>
</evidence>
<keyword evidence="10" id="KW-1185">Reference proteome</keyword>
<dbReference type="GO" id="GO:0005737">
    <property type="term" value="C:cytoplasm"/>
    <property type="evidence" value="ECO:0007669"/>
    <property type="project" value="TreeGrafter"/>
</dbReference>
<feature type="domain" description="Carrier" evidence="7">
    <location>
        <begin position="2226"/>
        <end position="2299"/>
    </location>
</feature>
<dbReference type="PANTHER" id="PTHR45527">
    <property type="entry name" value="NONRIBOSOMAL PEPTIDE SYNTHETASE"/>
    <property type="match status" value="1"/>
</dbReference>
<keyword evidence="4" id="KW-0436">Ligase</keyword>
<keyword evidence="2" id="KW-0596">Phosphopantetheine</keyword>
<dbReference type="OrthoDB" id="416786at2759"/>
<evidence type="ECO:0000256" key="1">
    <source>
        <dbReference type="ARBA" id="ARBA00004924"/>
    </source>
</evidence>
<feature type="domain" description="Carrier" evidence="7">
    <location>
        <begin position="3893"/>
        <end position="3966"/>
    </location>
</feature>
<dbReference type="GO" id="GO:0016874">
    <property type="term" value="F:ligase activity"/>
    <property type="evidence" value="ECO:0007669"/>
    <property type="project" value="UniProtKB-KW"/>
</dbReference>
<dbReference type="InterPro" id="IPR042099">
    <property type="entry name" value="ANL_N_sf"/>
</dbReference>
<evidence type="ECO:0000256" key="3">
    <source>
        <dbReference type="ARBA" id="ARBA00022553"/>
    </source>
</evidence>
<keyword evidence="3" id="KW-0597">Phosphoprotein</keyword>
<dbReference type="SUPFAM" id="SSF52777">
    <property type="entry name" value="CoA-dependent acyltransferases"/>
    <property type="match status" value="12"/>
</dbReference>
<feature type="domain" description="Carrier" evidence="7">
    <location>
        <begin position="570"/>
        <end position="643"/>
    </location>
</feature>
<evidence type="ECO:0000256" key="2">
    <source>
        <dbReference type="ARBA" id="ARBA00022450"/>
    </source>
</evidence>
<dbReference type="PANTHER" id="PTHR45527:SF1">
    <property type="entry name" value="FATTY ACID SYNTHASE"/>
    <property type="match status" value="1"/>
</dbReference>
<gene>
    <name evidence="9" type="primary">20349079</name>
    <name evidence="8" type="ORF">GGTG_08621</name>
</gene>
<reference evidence="9" key="5">
    <citation type="submission" date="2018-04" db="UniProtKB">
        <authorList>
            <consortium name="EnsemblFungi"/>
        </authorList>
    </citation>
    <scope>IDENTIFICATION</scope>
    <source>
        <strain evidence="9">R3-111a-1</strain>
    </source>
</reference>
<dbReference type="InterPro" id="IPR000873">
    <property type="entry name" value="AMP-dep_synth/lig_dom"/>
</dbReference>
<dbReference type="FunFam" id="3.30.300.30:FF:000033">
    <property type="entry name" value="Nonribosomal siderophore peptide synthase SidC"/>
    <property type="match status" value="1"/>
</dbReference>
<dbReference type="HOGENOM" id="CLU_000092_2_0_1"/>
<dbReference type="InterPro" id="IPR001242">
    <property type="entry name" value="Condensation_dom"/>
</dbReference>
<dbReference type="InterPro" id="IPR010071">
    <property type="entry name" value="AA_adenyl_dom"/>
</dbReference>
<reference evidence="8" key="3">
    <citation type="submission" date="2010-09" db="EMBL/GenBank/DDBJ databases">
        <title>Annotation of Gaeumannomyces graminis var. tritici R3-111a-1.</title>
        <authorList>
            <consortium name="The Broad Institute Genome Sequencing Platform"/>
            <person name="Ma L.-J."/>
            <person name="Dead R."/>
            <person name="Young S.K."/>
            <person name="Zeng Q."/>
            <person name="Gargeya S."/>
            <person name="Fitzgerald M."/>
            <person name="Haas B."/>
            <person name="Abouelleil A."/>
            <person name="Alvarado L."/>
            <person name="Arachchi H.M."/>
            <person name="Berlin A."/>
            <person name="Brown A."/>
            <person name="Chapman S.B."/>
            <person name="Chen Z."/>
            <person name="Dunbar C."/>
            <person name="Freedman E."/>
            <person name="Gearin G."/>
            <person name="Gellesch M."/>
            <person name="Goldberg J."/>
            <person name="Griggs A."/>
            <person name="Gujja S."/>
            <person name="Heiman D."/>
            <person name="Howarth C."/>
            <person name="Larson L."/>
            <person name="Lui A."/>
            <person name="MacDonald P.J.P."/>
            <person name="Mehta T."/>
            <person name="Montmayeur A."/>
            <person name="Murphy C."/>
            <person name="Neiman D."/>
            <person name="Pearson M."/>
            <person name="Priest M."/>
            <person name="Roberts A."/>
            <person name="Saif S."/>
            <person name="Shea T."/>
            <person name="Shenoy N."/>
            <person name="Sisk P."/>
            <person name="Stolte C."/>
            <person name="Sykes S."/>
            <person name="Yandava C."/>
            <person name="Wortman J."/>
            <person name="Nusbaum C."/>
            <person name="Birren B."/>
        </authorList>
    </citation>
    <scope>NUCLEOTIDE SEQUENCE</scope>
    <source>
        <strain evidence="8">R3-111a-1</strain>
    </source>
</reference>
<dbReference type="Proteomes" id="UP000006039">
    <property type="component" value="Unassembled WGS sequence"/>
</dbReference>
<dbReference type="InterPro" id="IPR020845">
    <property type="entry name" value="AMP-binding_CS"/>
</dbReference>
<dbReference type="STRING" id="644352.J3P535"/>
<dbReference type="Gene3D" id="1.10.1200.10">
    <property type="entry name" value="ACP-like"/>
    <property type="match status" value="5"/>
</dbReference>
<dbReference type="NCBIfam" id="TIGR01733">
    <property type="entry name" value="AA-adenyl-dom"/>
    <property type="match status" value="2"/>
</dbReference>
<dbReference type="InterPro" id="IPR045851">
    <property type="entry name" value="AMP-bd_C_sf"/>
</dbReference>
<dbReference type="Pfam" id="PF00501">
    <property type="entry name" value="AMP-binding"/>
    <property type="match status" value="3"/>
</dbReference>
<dbReference type="EMBL" id="GL385398">
    <property type="protein sequence ID" value="EJT74783.1"/>
    <property type="molecule type" value="Genomic_DNA"/>
</dbReference>
<reference evidence="10" key="1">
    <citation type="submission" date="2010-07" db="EMBL/GenBank/DDBJ databases">
        <title>The genome sequence of Gaeumannomyces graminis var. tritici strain R3-111a-1.</title>
        <authorList>
            <consortium name="The Broad Institute Genome Sequencing Platform"/>
            <person name="Ma L.-J."/>
            <person name="Dead R."/>
            <person name="Young S."/>
            <person name="Zeng Q."/>
            <person name="Koehrsen M."/>
            <person name="Alvarado L."/>
            <person name="Berlin A."/>
            <person name="Chapman S.B."/>
            <person name="Chen Z."/>
            <person name="Freedman E."/>
            <person name="Gellesch M."/>
            <person name="Goldberg J."/>
            <person name="Griggs A."/>
            <person name="Gujja S."/>
            <person name="Heilman E.R."/>
            <person name="Heiman D."/>
            <person name="Hepburn T."/>
            <person name="Howarth C."/>
            <person name="Jen D."/>
            <person name="Larson L."/>
            <person name="Mehta T."/>
            <person name="Neiman D."/>
            <person name="Pearson M."/>
            <person name="Roberts A."/>
            <person name="Saif S."/>
            <person name="Shea T."/>
            <person name="Shenoy N."/>
            <person name="Sisk P."/>
            <person name="Stolte C."/>
            <person name="Sykes S."/>
            <person name="Walk T."/>
            <person name="White J."/>
            <person name="Yandava C."/>
            <person name="Haas B."/>
            <person name="Nusbaum C."/>
            <person name="Birren B."/>
        </authorList>
    </citation>
    <scope>NUCLEOTIDE SEQUENCE [LARGE SCALE GENOMIC DNA]</scope>
    <source>
        <strain evidence="10">R3-111a-1</strain>
    </source>
</reference>
<dbReference type="InterPro" id="IPR036736">
    <property type="entry name" value="ACP-like_sf"/>
</dbReference>
<dbReference type="GO" id="GO:0031177">
    <property type="term" value="F:phosphopantetheine binding"/>
    <property type="evidence" value="ECO:0007669"/>
    <property type="project" value="InterPro"/>
</dbReference>
<evidence type="ECO:0000313" key="9">
    <source>
        <dbReference type="EnsemblFungi" id="EJT74783"/>
    </source>
</evidence>
<dbReference type="eggNOG" id="KOG1178">
    <property type="taxonomic scope" value="Eukaryota"/>
</dbReference>
<evidence type="ECO:0000256" key="5">
    <source>
        <dbReference type="ARBA" id="ARBA00029454"/>
    </source>
</evidence>
<dbReference type="Gene3D" id="3.30.559.30">
    <property type="entry name" value="Nonribosomal peptide synthetase, condensation domain"/>
    <property type="match status" value="6"/>
</dbReference>